<dbReference type="EMBL" id="KV878894">
    <property type="protein sequence ID" value="OJJ85369.1"/>
    <property type="molecule type" value="Genomic_DNA"/>
</dbReference>
<evidence type="ECO:0000313" key="2">
    <source>
        <dbReference type="Proteomes" id="UP000184300"/>
    </source>
</evidence>
<proteinExistence type="predicted"/>
<name>A0A1L9VN80_ASPGL</name>
<evidence type="ECO:0000313" key="1">
    <source>
        <dbReference type="EMBL" id="OJJ85369.1"/>
    </source>
</evidence>
<dbReference type="Proteomes" id="UP000184300">
    <property type="component" value="Unassembled WGS sequence"/>
</dbReference>
<dbReference type="RefSeq" id="XP_022402067.1">
    <property type="nucleotide sequence ID" value="XM_022548893.1"/>
</dbReference>
<keyword evidence="2" id="KW-1185">Reference proteome</keyword>
<reference evidence="2" key="1">
    <citation type="journal article" date="2017" name="Genome Biol.">
        <title>Comparative genomics reveals high biological diversity and specific adaptations in the industrially and medically important fungal genus Aspergillus.</title>
        <authorList>
            <person name="de Vries R.P."/>
            <person name="Riley R."/>
            <person name="Wiebenga A."/>
            <person name="Aguilar-Osorio G."/>
            <person name="Amillis S."/>
            <person name="Uchima C.A."/>
            <person name="Anderluh G."/>
            <person name="Asadollahi M."/>
            <person name="Askin M."/>
            <person name="Barry K."/>
            <person name="Battaglia E."/>
            <person name="Bayram O."/>
            <person name="Benocci T."/>
            <person name="Braus-Stromeyer S.A."/>
            <person name="Caldana C."/>
            <person name="Canovas D."/>
            <person name="Cerqueira G.C."/>
            <person name="Chen F."/>
            <person name="Chen W."/>
            <person name="Choi C."/>
            <person name="Clum A."/>
            <person name="Dos Santos R.A."/>
            <person name="Damasio A.R."/>
            <person name="Diallinas G."/>
            <person name="Emri T."/>
            <person name="Fekete E."/>
            <person name="Flipphi M."/>
            <person name="Freyberg S."/>
            <person name="Gallo A."/>
            <person name="Gournas C."/>
            <person name="Habgood R."/>
            <person name="Hainaut M."/>
            <person name="Harispe M.L."/>
            <person name="Henrissat B."/>
            <person name="Hilden K.S."/>
            <person name="Hope R."/>
            <person name="Hossain A."/>
            <person name="Karabika E."/>
            <person name="Karaffa L."/>
            <person name="Karanyi Z."/>
            <person name="Krasevec N."/>
            <person name="Kuo A."/>
            <person name="Kusch H."/>
            <person name="LaButti K."/>
            <person name="Lagendijk E.L."/>
            <person name="Lapidus A."/>
            <person name="Levasseur A."/>
            <person name="Lindquist E."/>
            <person name="Lipzen A."/>
            <person name="Logrieco A.F."/>
            <person name="MacCabe A."/>
            <person name="Maekelae M.R."/>
            <person name="Malavazi I."/>
            <person name="Melin P."/>
            <person name="Meyer V."/>
            <person name="Mielnichuk N."/>
            <person name="Miskei M."/>
            <person name="Molnar A.P."/>
            <person name="Mule G."/>
            <person name="Ngan C.Y."/>
            <person name="Orejas M."/>
            <person name="Orosz E."/>
            <person name="Ouedraogo J.P."/>
            <person name="Overkamp K.M."/>
            <person name="Park H.-S."/>
            <person name="Perrone G."/>
            <person name="Piumi F."/>
            <person name="Punt P.J."/>
            <person name="Ram A.F."/>
            <person name="Ramon A."/>
            <person name="Rauscher S."/>
            <person name="Record E."/>
            <person name="Riano-Pachon D.M."/>
            <person name="Robert V."/>
            <person name="Roehrig J."/>
            <person name="Ruller R."/>
            <person name="Salamov A."/>
            <person name="Salih N.S."/>
            <person name="Samson R.A."/>
            <person name="Sandor E."/>
            <person name="Sanguinetti M."/>
            <person name="Schuetze T."/>
            <person name="Sepcic K."/>
            <person name="Shelest E."/>
            <person name="Sherlock G."/>
            <person name="Sophianopoulou V."/>
            <person name="Squina F.M."/>
            <person name="Sun H."/>
            <person name="Susca A."/>
            <person name="Todd R.B."/>
            <person name="Tsang A."/>
            <person name="Unkles S.E."/>
            <person name="van de Wiele N."/>
            <person name="van Rossen-Uffink D."/>
            <person name="Oliveira J.V."/>
            <person name="Vesth T.C."/>
            <person name="Visser J."/>
            <person name="Yu J.-H."/>
            <person name="Zhou M."/>
            <person name="Andersen M.R."/>
            <person name="Archer D.B."/>
            <person name="Baker S.E."/>
            <person name="Benoit I."/>
            <person name="Brakhage A.A."/>
            <person name="Braus G.H."/>
            <person name="Fischer R."/>
            <person name="Frisvad J.C."/>
            <person name="Goldman G.H."/>
            <person name="Houbraken J."/>
            <person name="Oakley B."/>
            <person name="Pocsi I."/>
            <person name="Scazzocchio C."/>
            <person name="Seiboth B."/>
            <person name="vanKuyk P.A."/>
            <person name="Wortman J."/>
            <person name="Dyer P.S."/>
            <person name="Grigoriev I.V."/>
        </authorList>
    </citation>
    <scope>NUCLEOTIDE SEQUENCE [LARGE SCALE GENOMIC DNA]</scope>
    <source>
        <strain evidence="2">CBS 516.65</strain>
    </source>
</reference>
<dbReference type="AlphaFoldDB" id="A0A1L9VN80"/>
<dbReference type="STRING" id="1160497.A0A1L9VN80"/>
<dbReference type="GeneID" id="34465153"/>
<organism evidence="1 2">
    <name type="scientific">Aspergillus glaucus CBS 516.65</name>
    <dbReference type="NCBI Taxonomy" id="1160497"/>
    <lineage>
        <taxon>Eukaryota</taxon>
        <taxon>Fungi</taxon>
        <taxon>Dikarya</taxon>
        <taxon>Ascomycota</taxon>
        <taxon>Pezizomycotina</taxon>
        <taxon>Eurotiomycetes</taxon>
        <taxon>Eurotiomycetidae</taxon>
        <taxon>Eurotiales</taxon>
        <taxon>Aspergillaceae</taxon>
        <taxon>Aspergillus</taxon>
        <taxon>Aspergillus subgen. Aspergillus</taxon>
    </lineage>
</organism>
<sequence length="203" mass="23242">MNNDLSRITPETYLLPYCIWCPSVPHPSTCLELLRRVPAMKPAVARVCILADYAETWDKIDTDPDVNLMSDARESHNPKYLRDLESKIEERGCVELDDYSIEQVEPRHRMFEHTATTIVPNVAWNPAADDEGVSYNGRRVNMSHIEVSVALSDGIKQWCKELWDQHNVHLNLDEYYDYGGPKRLIQAHTITITFGAAFQPTVV</sequence>
<dbReference type="VEuPathDB" id="FungiDB:ASPGLDRAFT_65409"/>
<gene>
    <name evidence="1" type="ORF">ASPGLDRAFT_65409</name>
</gene>
<protein>
    <submittedName>
        <fullName evidence="1">Uncharacterized protein</fullName>
    </submittedName>
</protein>
<dbReference type="OrthoDB" id="4360026at2759"/>
<accession>A0A1L9VN80</accession>